<comment type="caution">
    <text evidence="1">The sequence shown here is derived from an EMBL/GenBank/DDBJ whole genome shotgun (WGS) entry which is preliminary data.</text>
</comment>
<gene>
    <name evidence="1" type="ORF">D5R40_19720</name>
</gene>
<organism evidence="1 2">
    <name type="scientific">Okeania hirsuta</name>
    <dbReference type="NCBI Taxonomy" id="1458930"/>
    <lineage>
        <taxon>Bacteria</taxon>
        <taxon>Bacillati</taxon>
        <taxon>Cyanobacteriota</taxon>
        <taxon>Cyanophyceae</taxon>
        <taxon>Oscillatoriophycideae</taxon>
        <taxon>Oscillatoriales</taxon>
        <taxon>Microcoleaceae</taxon>
        <taxon>Okeania</taxon>
    </lineage>
</organism>
<evidence type="ECO:0000313" key="2">
    <source>
        <dbReference type="Proteomes" id="UP000269154"/>
    </source>
</evidence>
<proteinExistence type="predicted"/>
<dbReference type="Proteomes" id="UP000269154">
    <property type="component" value="Unassembled WGS sequence"/>
</dbReference>
<dbReference type="AlphaFoldDB" id="A0A3N6PQ12"/>
<name>A0A3N6PQ12_9CYAN</name>
<dbReference type="OrthoDB" id="427283at2"/>
<sequence length="137" mass="15409">MKRIDPNATIRPTPEARGYLDALKSQAVFGRMIDAYVFAAAYAIKQNADISQVTLTGRQDMAIMKIVDDEVRLALEAGVYAITKRNGQPQPSESREVLEIITKYAEVGLNLLKVRWERKTGTQIQDDIRRIITGKTE</sequence>
<dbReference type="RefSeq" id="WP_124143423.1">
    <property type="nucleotide sequence ID" value="NZ_CAWOKI010000343.1"/>
</dbReference>
<reference evidence="1 2" key="1">
    <citation type="journal article" date="2018" name="ACS Chem. Biol.">
        <title>Ketoreductase domain dysfunction expands chemodiversity: malyngamide biosynthesis in the cyanobacterium Okeania hirsuta.</title>
        <authorList>
            <person name="Moss N.A."/>
            <person name="Leao T."/>
            <person name="Rankin M."/>
            <person name="McCullough T.M."/>
            <person name="Qu P."/>
            <person name="Korobeynikov A."/>
            <person name="Smith J.L."/>
            <person name="Gerwick L."/>
            <person name="Gerwick W.H."/>
        </authorList>
    </citation>
    <scope>NUCLEOTIDE SEQUENCE [LARGE SCALE GENOMIC DNA]</scope>
    <source>
        <strain evidence="1 2">PAB10Feb10-1</strain>
    </source>
</reference>
<protein>
    <submittedName>
        <fullName evidence="1">Uncharacterized protein</fullName>
    </submittedName>
</protein>
<dbReference type="EMBL" id="RCBY01000123">
    <property type="protein sequence ID" value="RQH35603.1"/>
    <property type="molecule type" value="Genomic_DNA"/>
</dbReference>
<evidence type="ECO:0000313" key="1">
    <source>
        <dbReference type="EMBL" id="RQH35603.1"/>
    </source>
</evidence>
<keyword evidence="2" id="KW-1185">Reference proteome</keyword>
<accession>A0A3N6PQ12</accession>